<evidence type="ECO:0000259" key="6">
    <source>
        <dbReference type="Pfam" id="PF02784"/>
    </source>
</evidence>
<dbReference type="InterPro" id="IPR017530">
    <property type="entry name" value="DCO2ase_PEP1"/>
</dbReference>
<feature type="active site" description="Proton donor" evidence="3">
    <location>
        <position position="363"/>
    </location>
</feature>
<dbReference type="InterPro" id="IPR022644">
    <property type="entry name" value="De-COase2_N"/>
</dbReference>
<dbReference type="STRING" id="983920.Y88_1018"/>
<feature type="domain" description="Orn/DAP/Arg decarboxylase 2 C-terminal" evidence="5">
    <location>
        <begin position="42"/>
        <end position="390"/>
    </location>
</feature>
<dbReference type="HOGENOM" id="CLU_026444_0_3_5"/>
<organism evidence="7 8">
    <name type="scientific">Novosphingobium nitrogenifigens DSM 19370</name>
    <dbReference type="NCBI Taxonomy" id="983920"/>
    <lineage>
        <taxon>Bacteria</taxon>
        <taxon>Pseudomonadati</taxon>
        <taxon>Pseudomonadota</taxon>
        <taxon>Alphaproteobacteria</taxon>
        <taxon>Sphingomonadales</taxon>
        <taxon>Sphingomonadaceae</taxon>
        <taxon>Novosphingobium</taxon>
    </lineage>
</organism>
<proteinExistence type="inferred from homology"/>
<evidence type="ECO:0000256" key="2">
    <source>
        <dbReference type="ARBA" id="ARBA00022898"/>
    </source>
</evidence>
<dbReference type="GO" id="GO:0009089">
    <property type="term" value="P:lysine biosynthetic process via diaminopimelate"/>
    <property type="evidence" value="ECO:0007669"/>
    <property type="project" value="TreeGrafter"/>
</dbReference>
<evidence type="ECO:0000313" key="7">
    <source>
        <dbReference type="EMBL" id="EGD58956.1"/>
    </source>
</evidence>
<dbReference type="RefSeq" id="WP_008065862.1">
    <property type="nucleotide sequence ID" value="NZ_AQWK01000001.1"/>
</dbReference>
<evidence type="ECO:0000313" key="8">
    <source>
        <dbReference type="Proteomes" id="UP000004728"/>
    </source>
</evidence>
<dbReference type="InterPro" id="IPR022643">
    <property type="entry name" value="De-COase2_C"/>
</dbReference>
<gene>
    <name evidence="7" type="ORF">Y88_1018</name>
</gene>
<dbReference type="Pfam" id="PF02784">
    <property type="entry name" value="Orn_Arg_deC_N"/>
    <property type="match status" value="1"/>
</dbReference>
<name>F1Z924_9SPHN</name>
<dbReference type="SUPFAM" id="SSF50621">
    <property type="entry name" value="Alanine racemase C-terminal domain-like"/>
    <property type="match status" value="1"/>
</dbReference>
<sequence length="423" mass="43620">MTLSEKPMGPIPPGYVAHHGELVIAGVGARDLVASAGGTPLFVYDAGRIAGRVAALRAAMPSELGIHYAVKANPFAPLLAFMAGHVDGFDIASGGELALLTSVGISGARIGFAGPGKRDGEMVEAVKAGVTLHLESPRELDRAIEVGARLGIAPRLAIRVNPDFELAGAGMRMGGGARPFGIDADQVPDLVRRIVASGAEWRGFHVYAGSQSLDSEAIAAAQAATIDCVARLADAAGVAVPVCNLGGGFGIPYFHGQHPLDIDRIGAELAERLASLPASLAQTRFVLELGRWLVGEAGVYLTEILDRKISRGETFLVVDGGLHHQLAASGNFGSIIRRNYPCAVATRFAAPAEEVAHVVGCLCTPLDRLGDALALPHAEPGDLVALFCAGAYGASASPSEFLGHGPARQVLVGHEDEIPGLGA</sequence>
<evidence type="ECO:0000256" key="1">
    <source>
        <dbReference type="ARBA" id="ARBA00001933"/>
    </source>
</evidence>
<dbReference type="Pfam" id="PF00278">
    <property type="entry name" value="Orn_DAP_Arg_deC"/>
    <property type="match status" value="1"/>
</dbReference>
<reference evidence="7 8" key="1">
    <citation type="journal article" date="2012" name="J. Bacteriol.">
        <title>Draft Genome Sequence of Novosphingobium nitrogenifigens Y88T.</title>
        <authorList>
            <person name="Strabala T.J."/>
            <person name="Macdonald L."/>
            <person name="Liu V."/>
            <person name="Smit A.M."/>
        </authorList>
    </citation>
    <scope>NUCLEOTIDE SEQUENCE [LARGE SCALE GENOMIC DNA]</scope>
    <source>
        <strain evidence="7 8">DSM 19370</strain>
    </source>
</reference>
<dbReference type="EMBL" id="AEWJ01000038">
    <property type="protein sequence ID" value="EGD58956.1"/>
    <property type="molecule type" value="Genomic_DNA"/>
</dbReference>
<dbReference type="PRINTS" id="PR01179">
    <property type="entry name" value="ODADCRBXLASE"/>
</dbReference>
<dbReference type="Proteomes" id="UP000004728">
    <property type="component" value="Unassembled WGS sequence"/>
</dbReference>
<evidence type="ECO:0000256" key="4">
    <source>
        <dbReference type="RuleBase" id="RU003737"/>
    </source>
</evidence>
<evidence type="ECO:0000259" key="5">
    <source>
        <dbReference type="Pfam" id="PF00278"/>
    </source>
</evidence>
<feature type="domain" description="Orn/DAP/Arg decarboxylase 2 N-terminal" evidence="6">
    <location>
        <begin position="48"/>
        <end position="294"/>
    </location>
</feature>
<accession>F1Z924</accession>
<protein>
    <submittedName>
        <fullName evidence="7">Ornithine/diaminopimelate/arginine decarboxylase,family 2</fullName>
    </submittedName>
</protein>
<keyword evidence="2 3" id="KW-0663">Pyridoxal phosphate</keyword>
<dbReference type="InterPro" id="IPR029066">
    <property type="entry name" value="PLP-binding_barrel"/>
</dbReference>
<comment type="cofactor">
    <cofactor evidence="1 3">
        <name>pyridoxal 5'-phosphate</name>
        <dbReference type="ChEBI" id="CHEBI:597326"/>
    </cofactor>
</comment>
<dbReference type="PANTHER" id="PTHR43727">
    <property type="entry name" value="DIAMINOPIMELATE DECARBOXYLASE"/>
    <property type="match status" value="1"/>
</dbReference>
<dbReference type="InterPro" id="IPR009006">
    <property type="entry name" value="Ala_racemase/Decarboxylase_C"/>
</dbReference>
<comment type="similarity">
    <text evidence="4">Belongs to the Orn/Lys/Arg decarboxylase class-II family.</text>
</comment>
<dbReference type="PANTHER" id="PTHR43727:SF2">
    <property type="entry name" value="GROUP IV DECARBOXYLASE"/>
    <property type="match status" value="1"/>
</dbReference>
<dbReference type="InterPro" id="IPR000183">
    <property type="entry name" value="Orn/DAP/Arg_de-COase"/>
</dbReference>
<dbReference type="InParanoid" id="F1Z924"/>
<dbReference type="SUPFAM" id="SSF51419">
    <property type="entry name" value="PLP-binding barrel"/>
    <property type="match status" value="1"/>
</dbReference>
<comment type="caution">
    <text evidence="7">The sequence shown here is derived from an EMBL/GenBank/DDBJ whole genome shotgun (WGS) entry which is preliminary data.</text>
</comment>
<evidence type="ECO:0000256" key="3">
    <source>
        <dbReference type="PIRSR" id="PIRSR600183-50"/>
    </source>
</evidence>
<dbReference type="eggNOG" id="COG0019">
    <property type="taxonomic scope" value="Bacteria"/>
</dbReference>
<dbReference type="NCBIfam" id="TIGR03099">
    <property type="entry name" value="dCO2ase_PEP1"/>
    <property type="match status" value="1"/>
</dbReference>
<dbReference type="GO" id="GO:0008836">
    <property type="term" value="F:diaminopimelate decarboxylase activity"/>
    <property type="evidence" value="ECO:0007669"/>
    <property type="project" value="TreeGrafter"/>
</dbReference>
<dbReference type="AlphaFoldDB" id="F1Z924"/>
<dbReference type="Gene3D" id="2.40.37.10">
    <property type="entry name" value="Lyase, Ornithine Decarboxylase, Chain A, domain 1"/>
    <property type="match status" value="1"/>
</dbReference>
<keyword evidence="8" id="KW-1185">Reference proteome</keyword>
<feature type="modified residue" description="N6-(pyridoxal phosphate)lysine" evidence="3">
    <location>
        <position position="71"/>
    </location>
</feature>
<dbReference type="Gene3D" id="3.20.20.10">
    <property type="entry name" value="Alanine racemase"/>
    <property type="match status" value="1"/>
</dbReference>
<dbReference type="OrthoDB" id="9802241at2"/>